<evidence type="ECO:0000313" key="5">
    <source>
        <dbReference type="Proteomes" id="UP000320011"/>
    </source>
</evidence>
<feature type="DNA-binding region" description="H-T-H motif" evidence="2">
    <location>
        <begin position="31"/>
        <end position="50"/>
    </location>
</feature>
<dbReference type="GO" id="GO:0003677">
    <property type="term" value="F:DNA binding"/>
    <property type="evidence" value="ECO:0007669"/>
    <property type="project" value="UniProtKB-UniRule"/>
</dbReference>
<dbReference type="Gene3D" id="1.10.357.10">
    <property type="entry name" value="Tetracycline Repressor, domain 2"/>
    <property type="match status" value="1"/>
</dbReference>
<gene>
    <name evidence="4" type="ORF">FNH05_13975</name>
</gene>
<name>A0A558CSU1_9PSEU</name>
<feature type="domain" description="HTH tetR-type" evidence="3">
    <location>
        <begin position="8"/>
        <end position="68"/>
    </location>
</feature>
<organism evidence="4 5">
    <name type="scientific">Amycolatopsis rhizosphaerae</name>
    <dbReference type="NCBI Taxonomy" id="2053003"/>
    <lineage>
        <taxon>Bacteria</taxon>
        <taxon>Bacillati</taxon>
        <taxon>Actinomycetota</taxon>
        <taxon>Actinomycetes</taxon>
        <taxon>Pseudonocardiales</taxon>
        <taxon>Pseudonocardiaceae</taxon>
        <taxon>Amycolatopsis</taxon>
    </lineage>
</organism>
<dbReference type="PROSITE" id="PS50977">
    <property type="entry name" value="HTH_TETR_2"/>
    <property type="match status" value="1"/>
</dbReference>
<dbReference type="PANTHER" id="PTHR43479:SF7">
    <property type="entry name" value="TETR-FAMILY TRANSCRIPTIONAL REGULATOR"/>
    <property type="match status" value="1"/>
</dbReference>
<dbReference type="InterPro" id="IPR009057">
    <property type="entry name" value="Homeodomain-like_sf"/>
</dbReference>
<dbReference type="Proteomes" id="UP000320011">
    <property type="component" value="Unassembled WGS sequence"/>
</dbReference>
<dbReference type="EMBL" id="VJWX01000114">
    <property type="protein sequence ID" value="TVT51847.1"/>
    <property type="molecule type" value="Genomic_DNA"/>
</dbReference>
<dbReference type="InterPro" id="IPR050624">
    <property type="entry name" value="HTH-type_Tx_Regulator"/>
</dbReference>
<evidence type="ECO:0000256" key="1">
    <source>
        <dbReference type="ARBA" id="ARBA00023125"/>
    </source>
</evidence>
<dbReference type="AlphaFoldDB" id="A0A558CSU1"/>
<comment type="caution">
    <text evidence="4">The sequence shown here is derived from an EMBL/GenBank/DDBJ whole genome shotgun (WGS) entry which is preliminary data.</text>
</comment>
<evidence type="ECO:0000259" key="3">
    <source>
        <dbReference type="PROSITE" id="PS50977"/>
    </source>
</evidence>
<dbReference type="RefSeq" id="WP_144588194.1">
    <property type="nucleotide sequence ID" value="NZ_VJWX01000114.1"/>
</dbReference>
<proteinExistence type="predicted"/>
<accession>A0A558CSU1</accession>
<sequence length="197" mass="21798">MSYVDPRVARSQQAFRAALLSLAAGEEERVSVTKVCTRAGLNRTTFYLHYTDVDDLLADTLEDLAGRAVVHWRADLANQPGERFAELARQSLLSYLQHVERHRALYRWALGEQGSSPAVLRVLGGCADAVVAALAASPEAERAGTHGLRLSAFLAGAMVGVLAQWVRQERPEPPEALMEWLWAELTLHSRERAVRAR</sequence>
<reference evidence="4 5" key="1">
    <citation type="submission" date="2019-07" db="EMBL/GenBank/DDBJ databases">
        <authorList>
            <person name="Duangmal K."/>
            <person name="Teo W.F.A."/>
        </authorList>
    </citation>
    <scope>NUCLEOTIDE SEQUENCE [LARGE SCALE GENOMIC DNA]</scope>
    <source>
        <strain evidence="4 5">TBRC 6029</strain>
    </source>
</reference>
<evidence type="ECO:0000256" key="2">
    <source>
        <dbReference type="PROSITE-ProRule" id="PRU00335"/>
    </source>
</evidence>
<protein>
    <submittedName>
        <fullName evidence="4">TetR/AcrR family transcriptional regulator</fullName>
    </submittedName>
</protein>
<reference evidence="4 5" key="2">
    <citation type="submission" date="2019-08" db="EMBL/GenBank/DDBJ databases">
        <title>Amycolatopsis acidicola sp. nov., isolated from peat swamp forest soil.</title>
        <authorList>
            <person name="Srisuk N."/>
        </authorList>
    </citation>
    <scope>NUCLEOTIDE SEQUENCE [LARGE SCALE GENOMIC DNA]</scope>
    <source>
        <strain evidence="4 5">TBRC 6029</strain>
    </source>
</reference>
<keyword evidence="1 2" id="KW-0238">DNA-binding</keyword>
<dbReference type="SUPFAM" id="SSF46689">
    <property type="entry name" value="Homeodomain-like"/>
    <property type="match status" value="1"/>
</dbReference>
<dbReference type="OrthoDB" id="7186647at2"/>
<dbReference type="InterPro" id="IPR001647">
    <property type="entry name" value="HTH_TetR"/>
</dbReference>
<evidence type="ECO:0000313" key="4">
    <source>
        <dbReference type="EMBL" id="TVT51847.1"/>
    </source>
</evidence>
<keyword evidence="5" id="KW-1185">Reference proteome</keyword>
<dbReference type="PANTHER" id="PTHR43479">
    <property type="entry name" value="ACREF/ENVCD OPERON REPRESSOR-RELATED"/>
    <property type="match status" value="1"/>
</dbReference>